<dbReference type="AlphaFoldDB" id="A0A2K9Z7W3"/>
<organism evidence="1 2">
    <name type="scientific">Rhizobium leguminosarum</name>
    <dbReference type="NCBI Taxonomy" id="384"/>
    <lineage>
        <taxon>Bacteria</taxon>
        <taxon>Pseudomonadati</taxon>
        <taxon>Pseudomonadota</taxon>
        <taxon>Alphaproteobacteria</taxon>
        <taxon>Hyphomicrobiales</taxon>
        <taxon>Rhizobiaceae</taxon>
        <taxon>Rhizobium/Agrobacterium group</taxon>
        <taxon>Rhizobium</taxon>
    </lineage>
</organism>
<name>A0A2K9Z7W3_RHILE</name>
<evidence type="ECO:0000313" key="1">
    <source>
        <dbReference type="EMBL" id="AUW44338.1"/>
    </source>
</evidence>
<accession>A0A2K9Z7W3</accession>
<proteinExistence type="predicted"/>
<gene>
    <name evidence="1" type="ORF">CUJ84_Chr004015</name>
</gene>
<dbReference type="EMBL" id="CP025012">
    <property type="protein sequence ID" value="AUW44338.1"/>
    <property type="molecule type" value="Genomic_DNA"/>
</dbReference>
<reference evidence="1 2" key="1">
    <citation type="submission" date="2017-11" db="EMBL/GenBank/DDBJ databases">
        <title>Complete genome of Rhizobium leguminosarum Norway, an ineffective micro-symbiont.</title>
        <authorList>
            <person name="Hoffrichter A."/>
            <person name="Liang J."/>
            <person name="Brachmann A."/>
            <person name="Marin M."/>
        </authorList>
    </citation>
    <scope>NUCLEOTIDE SEQUENCE [LARGE SCALE GENOMIC DNA]</scope>
    <source>
        <strain evidence="1 2">Norway</strain>
    </source>
</reference>
<evidence type="ECO:0000313" key="2">
    <source>
        <dbReference type="Proteomes" id="UP000238523"/>
    </source>
</evidence>
<protein>
    <submittedName>
        <fullName evidence="1">Uncharacterized protein</fullName>
    </submittedName>
</protein>
<sequence>MVPSEVTETRLLSSSAFRCCETAGRLIGRPSASSLTVRGARRNSSSRNRRFGSAIAEKGSVFDMAGTLRQTGRASKEIVHCSVPWFLKRVAIFQIRALRFRSLFLRMSLSQNRRTVLCDML</sequence>
<dbReference type="Proteomes" id="UP000238523">
    <property type="component" value="Chromosome"/>
</dbReference>